<feature type="region of interest" description="Disordered" evidence="1">
    <location>
        <begin position="185"/>
        <end position="237"/>
    </location>
</feature>
<feature type="region of interest" description="Disordered" evidence="1">
    <location>
        <begin position="258"/>
        <end position="290"/>
    </location>
</feature>
<protein>
    <recommendedName>
        <fullName evidence="2">Aminoglycoside phosphotransferase domain-containing protein</fullName>
    </recommendedName>
</protein>
<accession>A0A8J3PZR4</accession>
<feature type="domain" description="Aminoglycoside phosphotransferase" evidence="2">
    <location>
        <begin position="50"/>
        <end position="188"/>
    </location>
</feature>
<dbReference type="InterPro" id="IPR002575">
    <property type="entry name" value="Aminoglycoside_PTrfase"/>
</dbReference>
<gene>
    <name evidence="3" type="ORF">Pka01_72170</name>
</gene>
<organism evidence="3 4">
    <name type="scientific">Planotetraspora kaengkrachanensis</name>
    <dbReference type="NCBI Taxonomy" id="575193"/>
    <lineage>
        <taxon>Bacteria</taxon>
        <taxon>Bacillati</taxon>
        <taxon>Actinomycetota</taxon>
        <taxon>Actinomycetes</taxon>
        <taxon>Streptosporangiales</taxon>
        <taxon>Streptosporangiaceae</taxon>
        <taxon>Planotetraspora</taxon>
    </lineage>
</organism>
<feature type="compositionally biased region" description="Basic and acidic residues" evidence="1">
    <location>
        <begin position="264"/>
        <end position="273"/>
    </location>
</feature>
<evidence type="ECO:0000259" key="2">
    <source>
        <dbReference type="Pfam" id="PF01636"/>
    </source>
</evidence>
<name>A0A8J3PZR4_9ACTN</name>
<dbReference type="Proteomes" id="UP000630097">
    <property type="component" value="Unassembled WGS sequence"/>
</dbReference>
<comment type="caution">
    <text evidence="3">The sequence shown here is derived from an EMBL/GenBank/DDBJ whole genome shotgun (WGS) entry which is preliminary data.</text>
</comment>
<reference evidence="3 4" key="1">
    <citation type="submission" date="2021-01" db="EMBL/GenBank/DDBJ databases">
        <title>Whole genome shotgun sequence of Planotetraspora kaengkrachanensis NBRC 104272.</title>
        <authorList>
            <person name="Komaki H."/>
            <person name="Tamura T."/>
        </authorList>
    </citation>
    <scope>NUCLEOTIDE SEQUENCE [LARGE SCALE GENOMIC DNA]</scope>
    <source>
        <strain evidence="3 4">NBRC 104272</strain>
    </source>
</reference>
<sequence length="290" mass="31313">MSPDAPVSAAVSIAADYGVCVTDPVILKDSFNIRVRLRPAPIVARIPTVTTLGRPRPADALAREVAVVSFLAERGAPVVPVSDLLPPGPFERDGYAVTFWTFVEHDRVEQVKPADVGRALADLHAVLRDYPGELPYLGPALEETACLFDQLDSPARSDKGTLVELREELDLLGAELNRWAGPTQAVHGTRTPGTSSPPPMDCCGTTSRRPAPDQRDGTWPACSAQETSKDDMPHGSTVPIRTIRAFSRYYVPEDCRARSGCSRRHGDSLEKRPAPWQPSMTGAGVGLPDD</sequence>
<dbReference type="Pfam" id="PF01636">
    <property type="entry name" value="APH"/>
    <property type="match status" value="1"/>
</dbReference>
<evidence type="ECO:0000256" key="1">
    <source>
        <dbReference type="SAM" id="MobiDB-lite"/>
    </source>
</evidence>
<evidence type="ECO:0000313" key="4">
    <source>
        <dbReference type="Proteomes" id="UP000630097"/>
    </source>
</evidence>
<dbReference type="AlphaFoldDB" id="A0A8J3PZR4"/>
<dbReference type="EMBL" id="BONV01000047">
    <property type="protein sequence ID" value="GIG84090.1"/>
    <property type="molecule type" value="Genomic_DNA"/>
</dbReference>
<evidence type="ECO:0000313" key="3">
    <source>
        <dbReference type="EMBL" id="GIG84090.1"/>
    </source>
</evidence>
<dbReference type="InterPro" id="IPR011009">
    <property type="entry name" value="Kinase-like_dom_sf"/>
</dbReference>
<dbReference type="SUPFAM" id="SSF56112">
    <property type="entry name" value="Protein kinase-like (PK-like)"/>
    <property type="match status" value="1"/>
</dbReference>
<proteinExistence type="predicted"/>
<dbReference type="RefSeq" id="WP_203887375.1">
    <property type="nucleotide sequence ID" value="NZ_BAABHH010000032.1"/>
</dbReference>
<keyword evidence="4" id="KW-1185">Reference proteome</keyword>